<keyword evidence="3" id="KW-1185">Reference proteome</keyword>
<name>A0A975CK81_9BURK</name>
<organism evidence="2 3">
    <name type="scientific">Ottowia testudinis</name>
    <dbReference type="NCBI Taxonomy" id="2816950"/>
    <lineage>
        <taxon>Bacteria</taxon>
        <taxon>Pseudomonadati</taxon>
        <taxon>Pseudomonadota</taxon>
        <taxon>Betaproteobacteria</taxon>
        <taxon>Burkholderiales</taxon>
        <taxon>Comamonadaceae</taxon>
        <taxon>Ottowia</taxon>
    </lineage>
</organism>
<dbReference type="AlphaFoldDB" id="A0A975CK81"/>
<gene>
    <name evidence="2" type="ORF">J1M35_01995</name>
</gene>
<dbReference type="PANTHER" id="PTHR43883:SF1">
    <property type="entry name" value="GLUCONOKINASE"/>
    <property type="match status" value="1"/>
</dbReference>
<dbReference type="PANTHER" id="PTHR43883">
    <property type="entry name" value="SLR0207 PROTEIN"/>
    <property type="match status" value="1"/>
</dbReference>
<keyword evidence="2" id="KW-0436">Ligase</keyword>
<dbReference type="RefSeq" id="WP_208009467.1">
    <property type="nucleotide sequence ID" value="NZ_CP071796.1"/>
</dbReference>
<dbReference type="Pfam" id="PF09414">
    <property type="entry name" value="RNA_ligase"/>
    <property type="match status" value="1"/>
</dbReference>
<dbReference type="Proteomes" id="UP000663903">
    <property type="component" value="Chromosome"/>
</dbReference>
<dbReference type="EMBL" id="CP071796">
    <property type="protein sequence ID" value="QTD45719.1"/>
    <property type="molecule type" value="Genomic_DNA"/>
</dbReference>
<feature type="domain" description="RNA ligase" evidence="1">
    <location>
        <begin position="43"/>
        <end position="235"/>
    </location>
</feature>
<evidence type="ECO:0000313" key="3">
    <source>
        <dbReference type="Proteomes" id="UP000663903"/>
    </source>
</evidence>
<protein>
    <submittedName>
        <fullName evidence="2">RNA ligase family protein</fullName>
    </submittedName>
</protein>
<dbReference type="SUPFAM" id="SSF56091">
    <property type="entry name" value="DNA ligase/mRNA capping enzyme, catalytic domain"/>
    <property type="match status" value="1"/>
</dbReference>
<dbReference type="Gene3D" id="3.30.470.30">
    <property type="entry name" value="DNA ligase/mRNA capping enzyme"/>
    <property type="match status" value="1"/>
</dbReference>
<reference evidence="2" key="1">
    <citation type="submission" date="2021-03" db="EMBL/GenBank/DDBJ databases">
        <title>Ottowia sp. 27C isolated from the cloaca of a Giant Asian pond turtle (Heosemys grandis).</title>
        <authorList>
            <person name="Spergser J."/>
            <person name="Busse H.-J."/>
        </authorList>
    </citation>
    <scope>NUCLEOTIDE SEQUENCE</scope>
    <source>
        <strain evidence="2">27C</strain>
    </source>
</reference>
<evidence type="ECO:0000259" key="1">
    <source>
        <dbReference type="Pfam" id="PF09414"/>
    </source>
</evidence>
<evidence type="ECO:0000313" key="2">
    <source>
        <dbReference type="EMBL" id="QTD45719.1"/>
    </source>
</evidence>
<sequence length="302" mass="34087">MMEPLHSLELNRYPRTAHLQGSRLQDGDDGADQVPLTALAGKHVVIEEKFDGANCGLSFSAGGDVLLQSRGHYLTGGGRERQFNWLKPWAHAHADALLARLEDRWVLYGEAMHAKHSVWYDRLPHLLLEFDLLDRRTGRFASTLRRQALLKGLPIVSVPVLYAGPMPTEPKQLKKLVFRSLAKSRGWRQNFEQQVAREGLPLALTWRQTNPDDESEGLYLKVENEDFVEARYKWVRAGFTQTILDSGSHHLARPILPNLLASGADLYAPVPTLRWETLGLQTITSIEALRAFNPRAFVAQMP</sequence>
<accession>A0A975CK81</accession>
<dbReference type="InterPro" id="IPR021122">
    <property type="entry name" value="RNA_ligase_dom_REL/Rnl2"/>
</dbReference>
<dbReference type="GO" id="GO:0016874">
    <property type="term" value="F:ligase activity"/>
    <property type="evidence" value="ECO:0007669"/>
    <property type="project" value="UniProtKB-KW"/>
</dbReference>
<dbReference type="InterPro" id="IPR052732">
    <property type="entry name" value="Cell-binding_unc_protein"/>
</dbReference>
<proteinExistence type="predicted"/>
<dbReference type="KEGG" id="otd:J1M35_01995"/>